<dbReference type="AlphaFoldDB" id="A0A1H0WGU3"/>
<evidence type="ECO:0000313" key="2">
    <source>
        <dbReference type="EMBL" id="SDP89715.1"/>
    </source>
</evidence>
<dbReference type="SMART" id="SM01043">
    <property type="entry name" value="BTAD"/>
    <property type="match status" value="1"/>
</dbReference>
<dbReference type="Pfam" id="PF00931">
    <property type="entry name" value="NB-ARC"/>
    <property type="match status" value="1"/>
</dbReference>
<dbReference type="InterPro" id="IPR027417">
    <property type="entry name" value="P-loop_NTPase"/>
</dbReference>
<name>A0A1H0WGU3_9PSEU</name>
<evidence type="ECO:0000259" key="1">
    <source>
        <dbReference type="SMART" id="SM01043"/>
    </source>
</evidence>
<dbReference type="InterPro" id="IPR019734">
    <property type="entry name" value="TPR_rpt"/>
</dbReference>
<dbReference type="SUPFAM" id="SSF48452">
    <property type="entry name" value="TPR-like"/>
    <property type="match status" value="3"/>
</dbReference>
<keyword evidence="3" id="KW-1185">Reference proteome</keyword>
<dbReference type="GO" id="GO:0043531">
    <property type="term" value="F:ADP binding"/>
    <property type="evidence" value="ECO:0007669"/>
    <property type="project" value="InterPro"/>
</dbReference>
<dbReference type="RefSeq" id="WP_176960076.1">
    <property type="nucleotide sequence ID" value="NZ_FNIX01000019.1"/>
</dbReference>
<dbReference type="InterPro" id="IPR011990">
    <property type="entry name" value="TPR-like_helical_dom_sf"/>
</dbReference>
<dbReference type="InterPro" id="IPR036388">
    <property type="entry name" value="WH-like_DNA-bd_sf"/>
</dbReference>
<dbReference type="PRINTS" id="PR00364">
    <property type="entry name" value="DISEASERSIST"/>
</dbReference>
<evidence type="ECO:0000313" key="3">
    <source>
        <dbReference type="Proteomes" id="UP000199691"/>
    </source>
</evidence>
<dbReference type="GO" id="GO:0006355">
    <property type="term" value="P:regulation of DNA-templated transcription"/>
    <property type="evidence" value="ECO:0007669"/>
    <property type="project" value="InterPro"/>
</dbReference>
<dbReference type="Gene3D" id="1.25.40.10">
    <property type="entry name" value="Tetratricopeptide repeat domain"/>
    <property type="match status" value="3"/>
</dbReference>
<sequence length="962" mass="106648">MEIAFRILGRTRVRVDGEFVVDWGKPKARGVLAVLLLNAGNAISVNTIADWVWPDRRPANLYPTVQTAITSVRAALQRSGVRFSLRNEERCYRLEVDKSLIDLHVFRRLVDRARAIGGTDHQAACELVEQALELWGDEPLADLEGDLAARRRDHLVRNHYLSASHALLYGLGKLGNYTRMLDHLDEIPPELDLEILLAKHRLTALYGLQRAQEALSYLVRIRRRIVEEIGDGSEVELNALHERLRVRHEQATAARSPGPRYLPRDVDVFVGREHLLSELDALVPPGATPRLITVDGQPGIGKTTLAVHWAHRVSQRFPDGCWFASHADGSEVVADLLTALLVPIESIPSLPARIARLRELLATRRMLIVLDDVTGVEPLLPALATSVVLVVSRARMSGLVLRHQARAFTVLPLGNEEIAGWLHDRLGARAAAAPDLVARLAERTGGMPLVMQLMGEHVAAQPDRSLADLLVSLTDGRTLLSLQHNGISAELERSYRALSPEQAHVFRLFGLHPFHEIPLPVVAALAGLPIERARALADELMWKRLVDTVDGDRYRMHDLLREYAADRLAHDGPRTERDGAVTRLMSWYLHTVNNADRMVFGYRDAVPMLPLADGVRPLQFADEDAVARWIAKEKASIVGVLRSSPQPGYVWRIANGAGELFSRYGHYDEVVAMMTAGAEAARLNGDVLPEADTLSNLAHFHIKLHDYAAADRLLERAQRVLGDHDDPETLAVLLRNKADCLRGASNVPRALELYQEALDLADGFEDTRSGILHRMGVACRGGGRLDEAAAHLVQARLIRQRTGDYKGEADSLVELARLARESGDDFSARTNCHEAVLRYVQAHCLPGQADARLVLAVIARDHDDAGRALTYATEALELCAGLDRELEARSHDLLAQLAWKAGERDTSIEHLEEAYRAYRDIGDERAHSVAAQLDEQVALSVPVLPLSRVDDTVVRFDNGWVE</sequence>
<gene>
    <name evidence="2" type="ORF">SAMN05421507_11966</name>
</gene>
<dbReference type="Gene3D" id="1.10.10.10">
    <property type="entry name" value="Winged helix-like DNA-binding domain superfamily/Winged helix DNA-binding domain"/>
    <property type="match status" value="2"/>
</dbReference>
<dbReference type="Gene3D" id="3.40.50.300">
    <property type="entry name" value="P-loop containing nucleotide triphosphate hydrolases"/>
    <property type="match status" value="1"/>
</dbReference>
<dbReference type="InterPro" id="IPR005158">
    <property type="entry name" value="BTAD"/>
</dbReference>
<dbReference type="GO" id="GO:0003677">
    <property type="term" value="F:DNA binding"/>
    <property type="evidence" value="ECO:0007669"/>
    <property type="project" value="InterPro"/>
</dbReference>
<dbReference type="EMBL" id="FNIX01000019">
    <property type="protein sequence ID" value="SDP89715.1"/>
    <property type="molecule type" value="Genomic_DNA"/>
</dbReference>
<dbReference type="PANTHER" id="PTHR47691:SF3">
    <property type="entry name" value="HTH-TYPE TRANSCRIPTIONAL REGULATOR RV0890C-RELATED"/>
    <property type="match status" value="1"/>
</dbReference>
<dbReference type="PANTHER" id="PTHR47691">
    <property type="entry name" value="REGULATOR-RELATED"/>
    <property type="match status" value="1"/>
</dbReference>
<feature type="domain" description="Bacterial transcriptional activator" evidence="1">
    <location>
        <begin position="101"/>
        <end position="245"/>
    </location>
</feature>
<dbReference type="SUPFAM" id="SSF46894">
    <property type="entry name" value="C-terminal effector domain of the bipartite response regulators"/>
    <property type="match status" value="1"/>
</dbReference>
<dbReference type="Pfam" id="PF03704">
    <property type="entry name" value="BTAD"/>
    <property type="match status" value="1"/>
</dbReference>
<accession>A0A1H0WGU3</accession>
<dbReference type="SMART" id="SM00028">
    <property type="entry name" value="TPR"/>
    <property type="match status" value="5"/>
</dbReference>
<dbReference type="STRING" id="641025.SAMN05421507_11966"/>
<dbReference type="Proteomes" id="UP000199691">
    <property type="component" value="Unassembled WGS sequence"/>
</dbReference>
<reference evidence="3" key="1">
    <citation type="submission" date="2016-10" db="EMBL/GenBank/DDBJ databases">
        <authorList>
            <person name="Varghese N."/>
            <person name="Submissions S."/>
        </authorList>
    </citation>
    <scope>NUCLEOTIDE SEQUENCE [LARGE SCALE GENOMIC DNA]</scope>
    <source>
        <strain evidence="3">CGMCC 4.6609</strain>
    </source>
</reference>
<dbReference type="InterPro" id="IPR016032">
    <property type="entry name" value="Sig_transdc_resp-reg_C-effctor"/>
</dbReference>
<dbReference type="InterPro" id="IPR002182">
    <property type="entry name" value="NB-ARC"/>
</dbReference>
<proteinExistence type="predicted"/>
<protein>
    <submittedName>
        <fullName evidence="2">Tetratricopeptide repeat-containing protein</fullName>
    </submittedName>
</protein>
<organism evidence="2 3">
    <name type="scientific">Lentzea jiangxiensis</name>
    <dbReference type="NCBI Taxonomy" id="641025"/>
    <lineage>
        <taxon>Bacteria</taxon>
        <taxon>Bacillati</taxon>
        <taxon>Actinomycetota</taxon>
        <taxon>Actinomycetes</taxon>
        <taxon>Pseudonocardiales</taxon>
        <taxon>Pseudonocardiaceae</taxon>
        <taxon>Lentzea</taxon>
    </lineage>
</organism>
<dbReference type="Pfam" id="PF13424">
    <property type="entry name" value="TPR_12"/>
    <property type="match status" value="1"/>
</dbReference>
<dbReference type="SUPFAM" id="SSF52540">
    <property type="entry name" value="P-loop containing nucleoside triphosphate hydrolases"/>
    <property type="match status" value="1"/>
</dbReference>